<dbReference type="InterPro" id="IPR000131">
    <property type="entry name" value="ATP_synth_F1_gsu"/>
</dbReference>
<reference evidence="10 12" key="1">
    <citation type="submission" date="2015-02" db="EMBL/GenBank/DDBJ databases">
        <authorList>
            <person name="Chooi Y.-H."/>
        </authorList>
    </citation>
    <scope>NUCLEOTIDE SEQUENCE [LARGE SCALE GENOMIC DNA]</scope>
    <source>
        <strain evidence="10">E3</strain>
    </source>
</reference>
<dbReference type="PANTHER" id="PTHR11693">
    <property type="entry name" value="ATP SYNTHASE GAMMA CHAIN"/>
    <property type="match status" value="1"/>
</dbReference>
<keyword evidence="7 9" id="KW-0139">CF(1)</keyword>
<dbReference type="OrthoDB" id="239812at2759"/>
<accession>A0A0G4IM94</accession>
<evidence type="ECO:0000256" key="6">
    <source>
        <dbReference type="ARBA" id="ARBA00023136"/>
    </source>
</evidence>
<evidence type="ECO:0000256" key="4">
    <source>
        <dbReference type="ARBA" id="ARBA00022781"/>
    </source>
</evidence>
<keyword evidence="3 9" id="KW-0813">Transport</keyword>
<comment type="similarity">
    <text evidence="2 9">Belongs to the ATPase gamma chain family.</text>
</comment>
<dbReference type="Proteomes" id="UP000290189">
    <property type="component" value="Unassembled WGS sequence"/>
</dbReference>
<keyword evidence="12" id="KW-1185">Reference proteome</keyword>
<dbReference type="GO" id="GO:0045259">
    <property type="term" value="C:proton-transporting ATP synthase complex"/>
    <property type="evidence" value="ECO:0007669"/>
    <property type="project" value="UniProtKB-KW"/>
</dbReference>
<dbReference type="AlphaFoldDB" id="A0A0G4IM94"/>
<keyword evidence="4 9" id="KW-0375">Hydrogen ion transport</keyword>
<gene>
    <name evidence="10" type="ORF">PBRA_004883</name>
    <name evidence="11" type="ORF">PLBR_LOCUS6362</name>
</gene>
<dbReference type="PRINTS" id="PR00126">
    <property type="entry name" value="ATPASEGAMMA"/>
</dbReference>
<evidence type="ECO:0000313" key="10">
    <source>
        <dbReference type="EMBL" id="CEO96212.1"/>
    </source>
</evidence>
<name>A0A0G4IM94_PLABS</name>
<dbReference type="Pfam" id="PF00231">
    <property type="entry name" value="ATP-synt"/>
    <property type="match status" value="1"/>
</dbReference>
<evidence type="ECO:0000313" key="12">
    <source>
        <dbReference type="Proteomes" id="UP000039324"/>
    </source>
</evidence>
<evidence type="ECO:0000313" key="13">
    <source>
        <dbReference type="Proteomes" id="UP000290189"/>
    </source>
</evidence>
<evidence type="ECO:0000256" key="3">
    <source>
        <dbReference type="ARBA" id="ARBA00022448"/>
    </source>
</evidence>
<keyword evidence="11" id="KW-0496">Mitochondrion</keyword>
<keyword evidence="5 9" id="KW-0406">Ion transport</keyword>
<dbReference type="InterPro" id="IPR023632">
    <property type="entry name" value="ATP_synth_F1_gsu_CS"/>
</dbReference>
<dbReference type="NCBIfam" id="TIGR01146">
    <property type="entry name" value="ATPsyn_F1gamma"/>
    <property type="match status" value="1"/>
</dbReference>
<evidence type="ECO:0000256" key="5">
    <source>
        <dbReference type="ARBA" id="ARBA00023065"/>
    </source>
</evidence>
<comment type="subunit">
    <text evidence="9">F-type ATPases have 2 components, CF(1) - the catalytic core - and CF(0) - the membrane proton channel. CF(1) and CF(0) have multiple subunits.</text>
</comment>
<dbReference type="PANTHER" id="PTHR11693:SF22">
    <property type="entry name" value="ATP SYNTHASE SUBUNIT GAMMA, MITOCHONDRIAL"/>
    <property type="match status" value="1"/>
</dbReference>
<dbReference type="Gene3D" id="1.10.287.80">
    <property type="entry name" value="ATP synthase, gamma subunit, helix hairpin domain"/>
    <property type="match status" value="1"/>
</dbReference>
<dbReference type="Gene3D" id="3.40.1380.10">
    <property type="match status" value="1"/>
</dbReference>
<geneLocation type="mitochondrion" evidence="11"/>
<dbReference type="GO" id="GO:0046933">
    <property type="term" value="F:proton-transporting ATP synthase activity, rotational mechanism"/>
    <property type="evidence" value="ECO:0007669"/>
    <property type="project" value="InterPro"/>
</dbReference>
<evidence type="ECO:0000256" key="8">
    <source>
        <dbReference type="ARBA" id="ARBA00023310"/>
    </source>
</evidence>
<dbReference type="SUPFAM" id="SSF52943">
    <property type="entry name" value="ATP synthase (F1-ATPase), gamma subunit"/>
    <property type="match status" value="1"/>
</dbReference>
<dbReference type="EMBL" id="CDSF01000057">
    <property type="protein sequence ID" value="CEO96212.1"/>
    <property type="molecule type" value="Genomic_DNA"/>
</dbReference>
<protein>
    <recommendedName>
        <fullName evidence="9">ATP synthase subunit gamma</fullName>
    </recommendedName>
</protein>
<evidence type="ECO:0000313" key="11">
    <source>
        <dbReference type="EMBL" id="SPQ99147.1"/>
    </source>
</evidence>
<evidence type="ECO:0000256" key="2">
    <source>
        <dbReference type="ARBA" id="ARBA00007681"/>
    </source>
</evidence>
<dbReference type="STRING" id="37360.A0A0G4IM94"/>
<comment type="subcellular location">
    <subcellularLocation>
        <location evidence="1">Membrane</location>
        <topology evidence="1">Peripheral membrane protein</topology>
    </subcellularLocation>
</comment>
<reference evidence="11 13" key="2">
    <citation type="submission" date="2018-03" db="EMBL/GenBank/DDBJ databases">
        <authorList>
            <person name="Fogelqvist J."/>
        </authorList>
    </citation>
    <scope>NUCLEOTIDE SEQUENCE [LARGE SCALE GENOMIC DNA]</scope>
</reference>
<keyword evidence="6" id="KW-0472">Membrane</keyword>
<evidence type="ECO:0000256" key="9">
    <source>
        <dbReference type="RuleBase" id="RU004001"/>
    </source>
</evidence>
<dbReference type="InterPro" id="IPR035968">
    <property type="entry name" value="ATP_synth_F1_ATPase_gsu"/>
</dbReference>
<evidence type="ECO:0000256" key="1">
    <source>
        <dbReference type="ARBA" id="ARBA00004170"/>
    </source>
</evidence>
<dbReference type="Proteomes" id="UP000039324">
    <property type="component" value="Unassembled WGS sequence"/>
</dbReference>
<dbReference type="EMBL" id="OVEO01000011">
    <property type="protein sequence ID" value="SPQ99147.1"/>
    <property type="molecule type" value="Genomic_DNA"/>
</dbReference>
<dbReference type="OMA" id="MQITSAM"/>
<organism evidence="10 12">
    <name type="scientific">Plasmodiophora brassicae</name>
    <name type="common">Clubroot disease agent</name>
    <dbReference type="NCBI Taxonomy" id="37360"/>
    <lineage>
        <taxon>Eukaryota</taxon>
        <taxon>Sar</taxon>
        <taxon>Rhizaria</taxon>
        <taxon>Endomyxa</taxon>
        <taxon>Phytomyxea</taxon>
        <taxon>Plasmodiophorida</taxon>
        <taxon>Plasmodiophoridae</taxon>
        <taxon>Plasmodiophora</taxon>
    </lineage>
</organism>
<proteinExistence type="inferred from homology"/>
<sequence length="314" mass="34806">MSSAAMMLRRPIAATGRHARFMASERELKKRLTSVSSIRKITKATKMVAAAKLRGVQSMLTVGRAFAAPMSAIWTTPEQEKAATELAEKRKADPKYLVSVQLKDNTLLVPMSSDRGLCGGVNSSLVRTVRRILDDNEGKSSTILCVGERGRSALQRARGPLFTMALVDISKQIVPTFEQAMAFASIYLQHQFDYSLFISNRFKSAISYETMLTEMPSVAKRLSGDLGKFREYEFEGDETETLTNLAEFSAASSLYHMMLENNTTEQSQKMSAMENSTKNAGELIEALKIKYNRSRQARITTELTEIISGAAALE</sequence>
<keyword evidence="8 9" id="KW-0066">ATP synthesis</keyword>
<evidence type="ECO:0000256" key="7">
    <source>
        <dbReference type="ARBA" id="ARBA00023196"/>
    </source>
</evidence>
<dbReference type="PROSITE" id="PS00153">
    <property type="entry name" value="ATPASE_GAMMA"/>
    <property type="match status" value="1"/>
</dbReference>
<dbReference type="CDD" id="cd12151">
    <property type="entry name" value="F1-ATPase_gamma"/>
    <property type="match status" value="1"/>
</dbReference>